<dbReference type="GO" id="GO:0042073">
    <property type="term" value="P:intraciliary transport"/>
    <property type="evidence" value="ECO:0007669"/>
    <property type="project" value="InterPro"/>
</dbReference>
<evidence type="ECO:0000256" key="2">
    <source>
        <dbReference type="ARBA" id="ARBA00007700"/>
    </source>
</evidence>
<protein>
    <recommendedName>
        <fullName evidence="3">Intraflagellar transport protein 46 homolog</fullName>
    </recommendedName>
</protein>
<feature type="compositionally biased region" description="Acidic residues" evidence="8">
    <location>
        <begin position="111"/>
        <end position="130"/>
    </location>
</feature>
<dbReference type="RefSeq" id="XP_066911855.1">
    <property type="nucleotide sequence ID" value="XM_067055754.1"/>
</dbReference>
<keyword evidence="4" id="KW-0963">Cytoplasm</keyword>
<comment type="subcellular location">
    <subcellularLocation>
        <location evidence="1">Cytoplasm</location>
        <location evidence="1">Cytoskeleton</location>
        <location evidence="1">Cilium basal body</location>
    </subcellularLocation>
</comment>
<feature type="compositionally biased region" description="Acidic residues" evidence="8">
    <location>
        <begin position="60"/>
        <end position="74"/>
    </location>
</feature>
<feature type="region of interest" description="Disordered" evidence="8">
    <location>
        <begin position="1"/>
        <end position="149"/>
    </location>
</feature>
<feature type="compositionally biased region" description="Low complexity" evidence="8">
    <location>
        <begin position="78"/>
        <end position="89"/>
    </location>
</feature>
<comment type="similarity">
    <text evidence="2">Belongs to the IFT46 family.</text>
</comment>
<evidence type="ECO:0000256" key="1">
    <source>
        <dbReference type="ARBA" id="ARBA00004120"/>
    </source>
</evidence>
<dbReference type="GO" id="GO:0030992">
    <property type="term" value="C:intraciliary transport particle B"/>
    <property type="evidence" value="ECO:0007669"/>
    <property type="project" value="TreeGrafter"/>
</dbReference>
<dbReference type="Pfam" id="PF12317">
    <property type="entry name" value="IFT46_B_C"/>
    <property type="match status" value="1"/>
</dbReference>
<dbReference type="GO" id="GO:0005815">
    <property type="term" value="C:microtubule organizing center"/>
    <property type="evidence" value="ECO:0007669"/>
    <property type="project" value="TreeGrafter"/>
</dbReference>
<evidence type="ECO:0000313" key="9">
    <source>
        <dbReference type="EnsemblMetazoa" id="CLYHEMP005753.1"/>
    </source>
</evidence>
<dbReference type="GO" id="GO:0060271">
    <property type="term" value="P:cilium assembly"/>
    <property type="evidence" value="ECO:0007669"/>
    <property type="project" value="TreeGrafter"/>
</dbReference>
<evidence type="ECO:0000256" key="8">
    <source>
        <dbReference type="SAM" id="MobiDB-lite"/>
    </source>
</evidence>
<organism evidence="9 10">
    <name type="scientific">Clytia hemisphaerica</name>
    <dbReference type="NCBI Taxonomy" id="252671"/>
    <lineage>
        <taxon>Eukaryota</taxon>
        <taxon>Metazoa</taxon>
        <taxon>Cnidaria</taxon>
        <taxon>Hydrozoa</taxon>
        <taxon>Hydroidolina</taxon>
        <taxon>Leptothecata</taxon>
        <taxon>Obeliida</taxon>
        <taxon>Clytiidae</taxon>
        <taxon>Clytia</taxon>
    </lineage>
</organism>
<evidence type="ECO:0000256" key="6">
    <source>
        <dbReference type="ARBA" id="ARBA00023212"/>
    </source>
</evidence>
<sequence length="383" mass="42967">MADASSDKTRLIVNQPYDESVSIYDDEEVASDLIPTPRGNRDSNNMSKGNTDQMKQPLVSDDDEDEFEHDDDYEANNKKPASGGAKPPAGGMGPLSGGSRPPPGGHVIQASDDDDEEDDDEEEDEDESSDDDGKGGKNHEGTYDPAEYEHLPVSQEIRELFQYITRYTPQSIDLDYKMKPFIPDYIPAVGDIDAFLKVMRPDGKAETLGLQILDEPAAKQSDPTVLDLQLRAIAKQPSTKQMIVRSIEEPEKKPKEIDSWISSIADLHRQKPPQSVHYTKTMPDIESLMQEWPPEFEEILKRTNLPSAELDCDLSEYVDVICSILDIPVYKDRIQSLHVLFTLYSEFKNSQHFNQLAQDNLLSNELKNQPDKSMGGAETLSFD</sequence>
<dbReference type="PANTHER" id="PTHR13376">
    <property type="entry name" value="INTRAFLAGELLAR TRANSPORT PROTEIN 46 HOMOLOG"/>
    <property type="match status" value="1"/>
</dbReference>
<feature type="compositionally biased region" description="Basic and acidic residues" evidence="8">
    <location>
        <begin position="1"/>
        <end position="10"/>
    </location>
</feature>
<proteinExistence type="inferred from homology"/>
<keyword evidence="5" id="KW-0969">Cilium</keyword>
<reference evidence="9" key="1">
    <citation type="submission" date="2021-01" db="UniProtKB">
        <authorList>
            <consortium name="EnsemblMetazoa"/>
        </authorList>
    </citation>
    <scope>IDENTIFICATION</scope>
</reference>
<evidence type="ECO:0000256" key="7">
    <source>
        <dbReference type="ARBA" id="ARBA00023273"/>
    </source>
</evidence>
<dbReference type="GO" id="GO:0031514">
    <property type="term" value="C:motile cilium"/>
    <property type="evidence" value="ECO:0007669"/>
    <property type="project" value="TreeGrafter"/>
</dbReference>
<keyword evidence="6" id="KW-0206">Cytoskeleton</keyword>
<dbReference type="InterPro" id="IPR022088">
    <property type="entry name" value="Intraflagellar_transp_cmplxB"/>
</dbReference>
<dbReference type="OrthoDB" id="2119217at2759"/>
<keyword evidence="10" id="KW-1185">Reference proteome</keyword>
<name>A0A7M5U3F9_9CNID</name>
<evidence type="ECO:0000256" key="3">
    <source>
        <dbReference type="ARBA" id="ARBA00017206"/>
    </source>
</evidence>
<accession>A0A7M5U3F9</accession>
<dbReference type="Proteomes" id="UP000594262">
    <property type="component" value="Unplaced"/>
</dbReference>
<feature type="compositionally biased region" description="Basic and acidic residues" evidence="8">
    <location>
        <begin position="131"/>
        <end position="149"/>
    </location>
</feature>
<keyword evidence="7" id="KW-0966">Cell projection</keyword>
<dbReference type="PANTHER" id="PTHR13376:SF0">
    <property type="entry name" value="INTRAFLAGELLAR TRANSPORT PROTEIN 46 HOMOLOG"/>
    <property type="match status" value="1"/>
</dbReference>
<dbReference type="GeneID" id="136799075"/>
<dbReference type="AlphaFoldDB" id="A0A7M5U3F9"/>
<evidence type="ECO:0000256" key="5">
    <source>
        <dbReference type="ARBA" id="ARBA00023069"/>
    </source>
</evidence>
<feature type="compositionally biased region" description="Polar residues" evidence="8">
    <location>
        <begin position="42"/>
        <end position="54"/>
    </location>
</feature>
<evidence type="ECO:0000256" key="4">
    <source>
        <dbReference type="ARBA" id="ARBA00022490"/>
    </source>
</evidence>
<evidence type="ECO:0000313" key="10">
    <source>
        <dbReference type="Proteomes" id="UP000594262"/>
    </source>
</evidence>
<dbReference type="EnsemblMetazoa" id="CLYHEMT005753.1">
    <property type="protein sequence ID" value="CLYHEMP005753.1"/>
    <property type="gene ID" value="CLYHEMG005753"/>
</dbReference>